<name>A0ABT5FGR1_9GAMM</name>
<reference evidence="4 5" key="1">
    <citation type="submission" date="2023-01" db="EMBL/GenBank/DDBJ databases">
        <title>Psychrosphaera sp. nov., isolated from marine algae.</title>
        <authorList>
            <person name="Bayburt H."/>
            <person name="Choi B.J."/>
            <person name="Kim J.M."/>
            <person name="Choi D.G."/>
            <person name="Jeon C.O."/>
        </authorList>
    </citation>
    <scope>NUCLEOTIDE SEQUENCE [LARGE SCALE GENOMIC DNA]</scope>
    <source>
        <strain evidence="4 5">G1-22</strain>
    </source>
</reference>
<keyword evidence="2" id="KW-0012">Acyltransferase</keyword>
<dbReference type="PANTHER" id="PTHR43420">
    <property type="entry name" value="ACETYLTRANSFERASE"/>
    <property type="match status" value="1"/>
</dbReference>
<dbReference type="SUPFAM" id="SSF55729">
    <property type="entry name" value="Acyl-CoA N-acyltransferases (Nat)"/>
    <property type="match status" value="1"/>
</dbReference>
<dbReference type="EMBL" id="JAQOMS010000002">
    <property type="protein sequence ID" value="MDC2890308.1"/>
    <property type="molecule type" value="Genomic_DNA"/>
</dbReference>
<dbReference type="PROSITE" id="PS51186">
    <property type="entry name" value="GNAT"/>
    <property type="match status" value="1"/>
</dbReference>
<evidence type="ECO:0000256" key="1">
    <source>
        <dbReference type="ARBA" id="ARBA00022679"/>
    </source>
</evidence>
<keyword evidence="5" id="KW-1185">Reference proteome</keyword>
<gene>
    <name evidence="4" type="ORF">PN838_18045</name>
</gene>
<accession>A0ABT5FGR1</accession>
<dbReference type="InterPro" id="IPR000182">
    <property type="entry name" value="GNAT_dom"/>
</dbReference>
<organism evidence="4 5">
    <name type="scientific">Psychrosphaera algicola</name>
    <dbReference type="NCBI Taxonomy" id="3023714"/>
    <lineage>
        <taxon>Bacteria</taxon>
        <taxon>Pseudomonadati</taxon>
        <taxon>Pseudomonadota</taxon>
        <taxon>Gammaproteobacteria</taxon>
        <taxon>Alteromonadales</taxon>
        <taxon>Pseudoalteromonadaceae</taxon>
        <taxon>Psychrosphaera</taxon>
    </lineage>
</organism>
<evidence type="ECO:0000313" key="5">
    <source>
        <dbReference type="Proteomes" id="UP001528411"/>
    </source>
</evidence>
<evidence type="ECO:0000313" key="4">
    <source>
        <dbReference type="EMBL" id="MDC2890308.1"/>
    </source>
</evidence>
<feature type="domain" description="N-acetyltransferase" evidence="3">
    <location>
        <begin position="3"/>
        <end position="161"/>
    </location>
</feature>
<dbReference type="Proteomes" id="UP001528411">
    <property type="component" value="Unassembled WGS sequence"/>
</dbReference>
<dbReference type="PANTHER" id="PTHR43420:SF44">
    <property type="entry name" value="ACETYLTRANSFERASE YPEA"/>
    <property type="match status" value="1"/>
</dbReference>
<evidence type="ECO:0000256" key="2">
    <source>
        <dbReference type="ARBA" id="ARBA00023315"/>
    </source>
</evidence>
<proteinExistence type="predicted"/>
<keyword evidence="1" id="KW-0808">Transferase</keyword>
<comment type="caution">
    <text evidence="4">The sequence shown here is derived from an EMBL/GenBank/DDBJ whole genome shotgun (WGS) entry which is preliminary data.</text>
</comment>
<dbReference type="InterPro" id="IPR050680">
    <property type="entry name" value="YpeA/RimI_acetyltransf"/>
</dbReference>
<dbReference type="Pfam" id="PF00583">
    <property type="entry name" value="Acetyltransf_1"/>
    <property type="match status" value="1"/>
</dbReference>
<dbReference type="RefSeq" id="WP_272181531.1">
    <property type="nucleotide sequence ID" value="NZ_JAQOMS010000002.1"/>
</dbReference>
<dbReference type="CDD" id="cd04301">
    <property type="entry name" value="NAT_SF"/>
    <property type="match status" value="1"/>
</dbReference>
<dbReference type="InterPro" id="IPR016181">
    <property type="entry name" value="Acyl_CoA_acyltransferase"/>
</dbReference>
<dbReference type="Gene3D" id="3.40.630.30">
    <property type="match status" value="1"/>
</dbReference>
<evidence type="ECO:0000259" key="3">
    <source>
        <dbReference type="PROSITE" id="PS51186"/>
    </source>
</evidence>
<protein>
    <submittedName>
        <fullName evidence="4">GNAT family N-acetyltransferase</fullName>
    </submittedName>
</protein>
<sequence length="161" mass="17498">MNIDIRLANYDDAEDASAVVLALNMYAKDPMGGGQALSEFAQANLIAGLQSTPNAFTVLAFVDGKIAGLGNCFQTFSTFKCKPIVNIHDMGVNDGYRGLGLSQKMIAMIEQVAKERGACKITLEVLEGNEVAKNAYLKYGFTGYELDPKMGKAMFWEKPIK</sequence>